<evidence type="ECO:0000259" key="3">
    <source>
        <dbReference type="Pfam" id="PF00535"/>
    </source>
</evidence>
<evidence type="ECO:0000313" key="4">
    <source>
        <dbReference type="EMBL" id="SDJ05598.1"/>
    </source>
</evidence>
<evidence type="ECO:0000256" key="1">
    <source>
        <dbReference type="SAM" id="Coils"/>
    </source>
</evidence>
<reference evidence="4" key="1">
    <citation type="submission" date="2016-10" db="EMBL/GenBank/DDBJ databases">
        <authorList>
            <person name="Varghese N."/>
            <person name="Submissions S."/>
        </authorList>
    </citation>
    <scope>NUCLEOTIDE SEQUENCE [LARGE SCALE GENOMIC DNA]</scope>
    <source>
        <strain evidence="4">YR281</strain>
    </source>
</reference>
<dbReference type="InterPro" id="IPR001173">
    <property type="entry name" value="Glyco_trans_2-like"/>
</dbReference>
<dbReference type="InterPro" id="IPR029044">
    <property type="entry name" value="Nucleotide-diphossugar_trans"/>
</dbReference>
<dbReference type="Proteomes" id="UP000198900">
    <property type="component" value="Unassembled WGS sequence"/>
</dbReference>
<proteinExistence type="predicted"/>
<dbReference type="EMBL" id="FNDI01000031">
    <property type="protein sequence ID" value="SDJ05598.1"/>
    <property type="molecule type" value="Genomic_DNA"/>
</dbReference>
<dbReference type="PANTHER" id="PTHR43179:SF7">
    <property type="entry name" value="RHAMNOSYLTRANSFERASE WBBL"/>
    <property type="match status" value="1"/>
</dbReference>
<sequence>MASQIDPARSNGTTSAPSPREDELERLRSQLDAYEARVSGLEKRLGEALAKTSELTKVRNQLTKTEVELQTTYLSMSWRVTAPLRGVSRMARAARLLIETMQRQVQFRGGMWQAFEYYITVFKREGVAGLKSRLARLASGVGFAHNPLSDAAYNEWIVKHDSMTGDRSSLTHDMLHAMTRRPLISIVVPTYNSDEEFLSKMIASVTSQIYPDWELCIADDASTTPHVRKVLEAAAQGDARIKVVFREENGHISEASNSALSIASGDFVALLDHDDILPSHALLMVAHYINLYPSARMLYSDEDKLTPEGKRTTPYFKSDWNPEMFLTQNMFSHLGVFDAALVRSVGGFRTGFEGSQDYDLALRCVEVAGNDAVVHIPHVLYHWRISPGSTAGSGSEKPYAQVAAERAVAEHLERCGIAATIEQPHENLATFRIRYALPHPSPLVSIVIPTRDGVDLLRQCVDSILERTLYSNYEIIVVDNGSVEPETLAYLDKQSELRNLRILRDDSPFNFSALNNRAVAIANGDYVCLLNNDIEVISPDWLGEMVSLAAQPQNGAVGAALWYPNNTLQHGGVIIGLGGVAGHMHHTMQRGHFGYFGRAVATQNLSAVTAACLVIKKSVYDEVGGLDEGLAVAFNDVDFCLRVREAGYRNVWTPYAELYHHESATRGSDMDPDKYARFVKEVRWMEARWGDKLKEDPAYNPNLTFDTTSLPFSLAEPPRRGMLD</sequence>
<keyword evidence="1" id="KW-0175">Coiled coil</keyword>
<dbReference type="Gene3D" id="3.90.550.10">
    <property type="entry name" value="Spore Coat Polysaccharide Biosynthesis Protein SpsA, Chain A"/>
    <property type="match status" value="2"/>
</dbReference>
<dbReference type="AlphaFoldDB" id="A0A7Z7BEP0"/>
<organism evidence="4 5">
    <name type="scientific">Paraburkholderia steynii</name>
    <dbReference type="NCBI Taxonomy" id="1245441"/>
    <lineage>
        <taxon>Bacteria</taxon>
        <taxon>Pseudomonadati</taxon>
        <taxon>Pseudomonadota</taxon>
        <taxon>Betaproteobacteria</taxon>
        <taxon>Burkholderiales</taxon>
        <taxon>Burkholderiaceae</taxon>
        <taxon>Paraburkholderia</taxon>
    </lineage>
</organism>
<gene>
    <name evidence="4" type="ORF">SAMN04487926_13180</name>
</gene>
<dbReference type="CDD" id="cd04184">
    <property type="entry name" value="GT2_RfbC_Mx_like"/>
    <property type="match status" value="1"/>
</dbReference>
<dbReference type="CDD" id="cd04186">
    <property type="entry name" value="GT_2_like_c"/>
    <property type="match status" value="1"/>
</dbReference>
<evidence type="ECO:0000313" key="5">
    <source>
        <dbReference type="Proteomes" id="UP000198900"/>
    </source>
</evidence>
<accession>A0A7Z7BEP0</accession>
<feature type="domain" description="Glycosyltransferase 2-like" evidence="3">
    <location>
        <begin position="445"/>
        <end position="622"/>
    </location>
</feature>
<keyword evidence="5" id="KW-1185">Reference proteome</keyword>
<comment type="caution">
    <text evidence="4">The sequence shown here is derived from an EMBL/GenBank/DDBJ whole genome shotgun (WGS) entry which is preliminary data.</text>
</comment>
<protein>
    <submittedName>
        <fullName evidence="4">Glycosyltransferase, GT2 family</fullName>
    </submittedName>
</protein>
<feature type="region of interest" description="Disordered" evidence="2">
    <location>
        <begin position="1"/>
        <end position="24"/>
    </location>
</feature>
<dbReference type="Pfam" id="PF00535">
    <property type="entry name" value="Glycos_transf_2"/>
    <property type="match status" value="2"/>
</dbReference>
<dbReference type="PANTHER" id="PTHR43179">
    <property type="entry name" value="RHAMNOSYLTRANSFERASE WBBL"/>
    <property type="match status" value="1"/>
</dbReference>
<evidence type="ECO:0000256" key="2">
    <source>
        <dbReference type="SAM" id="MobiDB-lite"/>
    </source>
</evidence>
<dbReference type="SUPFAM" id="SSF53448">
    <property type="entry name" value="Nucleotide-diphospho-sugar transferases"/>
    <property type="match status" value="2"/>
</dbReference>
<name>A0A7Z7BEP0_9BURK</name>
<dbReference type="GO" id="GO:0016757">
    <property type="term" value="F:glycosyltransferase activity"/>
    <property type="evidence" value="ECO:0007669"/>
    <property type="project" value="UniProtKB-KW"/>
</dbReference>
<feature type="coiled-coil region" evidence="1">
    <location>
        <begin position="24"/>
        <end position="51"/>
    </location>
</feature>
<feature type="domain" description="Glycosyltransferase 2-like" evidence="3">
    <location>
        <begin position="185"/>
        <end position="311"/>
    </location>
</feature>